<name>A0A649VTH6_9CAUD</name>
<organism evidence="1 2">
    <name type="scientific">Microbacterium phage Jayden</name>
    <dbReference type="NCBI Taxonomy" id="2656550"/>
    <lineage>
        <taxon>Viruses</taxon>
        <taxon>Duplodnaviria</taxon>
        <taxon>Heunggongvirae</taxon>
        <taxon>Uroviricota</taxon>
        <taxon>Caudoviricetes</taxon>
        <taxon>Hodgkinviridae</taxon>
        <taxon>Metamorphoovirus</taxon>
        <taxon>Metamorphoovirus jayden</taxon>
    </lineage>
</organism>
<dbReference type="RefSeq" id="YP_010752012.1">
    <property type="nucleotide sequence ID" value="NC_073375.1"/>
</dbReference>
<dbReference type="EMBL" id="MN586042">
    <property type="protein sequence ID" value="QGJ95295.1"/>
    <property type="molecule type" value="Genomic_DNA"/>
</dbReference>
<protein>
    <submittedName>
        <fullName evidence="1">Uncharacterized protein</fullName>
    </submittedName>
</protein>
<reference evidence="1 2" key="1">
    <citation type="submission" date="2019-10" db="EMBL/GenBank/DDBJ databases">
        <authorList>
            <person name="Zack K.M."/>
            <person name="Garlena R.A."/>
            <person name="Russell D.A."/>
            <person name="Pope W.H."/>
            <person name="Jacobs-Sera D."/>
            <person name="Hatfull G.F."/>
        </authorList>
    </citation>
    <scope>NUCLEOTIDE SEQUENCE [LARGE SCALE GENOMIC DNA]</scope>
</reference>
<sequence length="209" mass="22930">MVNRAPNPRLDRAPDLAMPEDVARLMAQIDFPLDRVAHNCHTVSHAIVRSGLLPGSRVARGSAVGVLGQHSWVVHDGGPYDMDAHVIDATLWSYDPSVRRVWQGTYRDGTHRPHGWGHFTQADKPHSHGGDVLDLAVSLDSLSMEAKMFLHMLGPLDIRGWMQVAHLPVQGWPAREVIEAMLDTPALAVLVPVDIAGMLTDRNPGGLYL</sequence>
<keyword evidence="2" id="KW-1185">Reference proteome</keyword>
<evidence type="ECO:0000313" key="1">
    <source>
        <dbReference type="EMBL" id="QGJ95295.1"/>
    </source>
</evidence>
<dbReference type="GeneID" id="80005686"/>
<proteinExistence type="predicted"/>
<accession>A0A649VTH6</accession>
<evidence type="ECO:0000313" key="2">
    <source>
        <dbReference type="Proteomes" id="UP000422411"/>
    </source>
</evidence>
<gene>
    <name evidence="1" type="primary">76</name>
    <name evidence="1" type="ORF">PBI_JAYDEN_76</name>
</gene>
<dbReference type="Proteomes" id="UP000422411">
    <property type="component" value="Segment"/>
</dbReference>
<dbReference type="KEGG" id="vg:80005686"/>